<gene>
    <name evidence="4" type="ORF">CO057_04045</name>
</gene>
<feature type="non-terminal residue" evidence="4">
    <location>
        <position position="407"/>
    </location>
</feature>
<dbReference type="EMBL" id="PFSI01000060">
    <property type="protein sequence ID" value="PJC24212.1"/>
    <property type="molecule type" value="Genomic_DNA"/>
</dbReference>
<evidence type="ECO:0000256" key="1">
    <source>
        <dbReference type="ARBA" id="ARBA00022729"/>
    </source>
</evidence>
<evidence type="ECO:0000256" key="2">
    <source>
        <dbReference type="SAM" id="MobiDB-lite"/>
    </source>
</evidence>
<evidence type="ECO:0000313" key="4">
    <source>
        <dbReference type="EMBL" id="PJC24212.1"/>
    </source>
</evidence>
<protein>
    <recommendedName>
        <fullName evidence="3">SbsA Ig-like domain-containing protein</fullName>
    </recommendedName>
</protein>
<sequence>GAAPQIKTAAYQDADGDGKIDQISLDFTETLDAASTLAQENLSLSSVGDFNSAAFGPLAVDLVGAVASVAIPLGTEASVVDTKEDVGTIAITSADGGTITFSLTDGTNENTTPKAETQITWLDKAKPVIKSTTPTDASIAQSRTDAVVWTFSEPIATAGGWAEGDAGSFEFESTPDPGGWGTAAWSSSDTVVTMTHTLFLCATSYSITTDDTQIAAANGETGYTALNDAATAPIGTALTFTAMTCSGTSGTDETETTYELSLDAPIAGAELTGGEYFEIEWTSSPESQYYVDIYYMDASGDYVLIADAQPNTGSYSWLVPEINLSATDIYLDWNDLADSMDTAFSDDFSIVTVDATAEDTSDDETDAVESGEYGTNPFTGETEEIDVVETGDYFTSSETSTVYYLDT</sequence>
<dbReference type="InterPro" id="IPR032812">
    <property type="entry name" value="SbsA_Ig"/>
</dbReference>
<evidence type="ECO:0000259" key="3">
    <source>
        <dbReference type="Pfam" id="PF13205"/>
    </source>
</evidence>
<proteinExistence type="predicted"/>
<comment type="caution">
    <text evidence="4">The sequence shown here is derived from an EMBL/GenBank/DDBJ whole genome shotgun (WGS) entry which is preliminary data.</text>
</comment>
<feature type="domain" description="SbsA Ig-like" evidence="3">
    <location>
        <begin position="123"/>
        <end position="225"/>
    </location>
</feature>
<reference evidence="5" key="1">
    <citation type="submission" date="2017-09" db="EMBL/GenBank/DDBJ databases">
        <title>Depth-based differentiation of microbial function through sediment-hosted aquifers and enrichment of novel symbionts in the deep terrestrial subsurface.</title>
        <authorList>
            <person name="Probst A.J."/>
            <person name="Ladd B."/>
            <person name="Jarett J.K."/>
            <person name="Geller-Mcgrath D.E."/>
            <person name="Sieber C.M.K."/>
            <person name="Emerson J.B."/>
            <person name="Anantharaman K."/>
            <person name="Thomas B.C."/>
            <person name="Malmstrom R."/>
            <person name="Stieglmeier M."/>
            <person name="Klingl A."/>
            <person name="Woyke T."/>
            <person name="Ryan C.M."/>
            <person name="Banfield J.F."/>
        </authorList>
    </citation>
    <scope>NUCLEOTIDE SEQUENCE [LARGE SCALE GENOMIC DNA]</scope>
</reference>
<feature type="region of interest" description="Disordered" evidence="2">
    <location>
        <begin position="356"/>
        <end position="379"/>
    </location>
</feature>
<name>A0A2M8EN90_9BACT</name>
<dbReference type="Proteomes" id="UP000230251">
    <property type="component" value="Unassembled WGS sequence"/>
</dbReference>
<evidence type="ECO:0000313" key="5">
    <source>
        <dbReference type="Proteomes" id="UP000230251"/>
    </source>
</evidence>
<keyword evidence="1" id="KW-0732">Signal</keyword>
<organism evidence="4 5">
    <name type="scientific">Candidatus Uhrbacteria bacterium CG_4_9_14_0_2_um_filter_41_50</name>
    <dbReference type="NCBI Taxonomy" id="1975031"/>
    <lineage>
        <taxon>Bacteria</taxon>
        <taxon>Candidatus Uhriibacteriota</taxon>
    </lineage>
</organism>
<feature type="compositionally biased region" description="Acidic residues" evidence="2">
    <location>
        <begin position="356"/>
        <end position="369"/>
    </location>
</feature>
<accession>A0A2M8EN90</accession>
<feature type="non-terminal residue" evidence="4">
    <location>
        <position position="1"/>
    </location>
</feature>
<dbReference type="AlphaFoldDB" id="A0A2M8EN90"/>
<dbReference type="Pfam" id="PF13205">
    <property type="entry name" value="Big_5"/>
    <property type="match status" value="1"/>
</dbReference>